<evidence type="ECO:0000313" key="7">
    <source>
        <dbReference type="Proteomes" id="UP001597241"/>
    </source>
</evidence>
<gene>
    <name evidence="6" type="ORF">ACFQ5N_04175</name>
</gene>
<keyword evidence="3" id="KW-1015">Disulfide bond</keyword>
<comment type="subcellular location">
    <subcellularLocation>
        <location evidence="1">Cell envelope</location>
    </subcellularLocation>
</comment>
<name>A0ABW3WLN6_9FLAO</name>
<dbReference type="EMBL" id="JBHTMV010000003">
    <property type="protein sequence ID" value="MFD1293027.1"/>
    <property type="molecule type" value="Genomic_DNA"/>
</dbReference>
<dbReference type="PANTHER" id="PTHR42852">
    <property type="entry name" value="THIOL:DISULFIDE INTERCHANGE PROTEIN DSBE"/>
    <property type="match status" value="1"/>
</dbReference>
<dbReference type="PROSITE" id="PS51352">
    <property type="entry name" value="THIOREDOXIN_2"/>
    <property type="match status" value="1"/>
</dbReference>
<dbReference type="Pfam" id="PF14289">
    <property type="entry name" value="DUF4369"/>
    <property type="match status" value="1"/>
</dbReference>
<dbReference type="InterPro" id="IPR036249">
    <property type="entry name" value="Thioredoxin-like_sf"/>
</dbReference>
<evidence type="ECO:0000256" key="2">
    <source>
        <dbReference type="ARBA" id="ARBA00022748"/>
    </source>
</evidence>
<proteinExistence type="predicted"/>
<keyword evidence="4" id="KW-0676">Redox-active center</keyword>
<evidence type="ECO:0000313" key="6">
    <source>
        <dbReference type="EMBL" id="MFD1293027.1"/>
    </source>
</evidence>
<evidence type="ECO:0000259" key="5">
    <source>
        <dbReference type="PROSITE" id="PS51352"/>
    </source>
</evidence>
<dbReference type="CDD" id="cd02966">
    <property type="entry name" value="TlpA_like_family"/>
    <property type="match status" value="1"/>
</dbReference>
<feature type="domain" description="Thioredoxin" evidence="5">
    <location>
        <begin position="316"/>
        <end position="448"/>
    </location>
</feature>
<dbReference type="InterPro" id="IPR050553">
    <property type="entry name" value="Thioredoxin_ResA/DsbE_sf"/>
</dbReference>
<dbReference type="InterPro" id="IPR013740">
    <property type="entry name" value="Redoxin"/>
</dbReference>
<evidence type="ECO:0000256" key="1">
    <source>
        <dbReference type="ARBA" id="ARBA00004196"/>
    </source>
</evidence>
<dbReference type="RefSeq" id="WP_386807992.1">
    <property type="nucleotide sequence ID" value="NZ_JBHTMV010000003.1"/>
</dbReference>
<organism evidence="6 7">
    <name type="scientific">Lutibacter holmesii</name>
    <dbReference type="NCBI Taxonomy" id="1137985"/>
    <lineage>
        <taxon>Bacteria</taxon>
        <taxon>Pseudomonadati</taxon>
        <taxon>Bacteroidota</taxon>
        <taxon>Flavobacteriia</taxon>
        <taxon>Flavobacteriales</taxon>
        <taxon>Flavobacteriaceae</taxon>
        <taxon>Lutibacter</taxon>
    </lineage>
</organism>
<dbReference type="InterPro" id="IPR025380">
    <property type="entry name" value="DUF4369"/>
</dbReference>
<dbReference type="Proteomes" id="UP001597241">
    <property type="component" value="Unassembled WGS sequence"/>
</dbReference>
<dbReference type="Pfam" id="PF08534">
    <property type="entry name" value="Redoxin"/>
    <property type="match status" value="1"/>
</dbReference>
<dbReference type="InterPro" id="IPR013766">
    <property type="entry name" value="Thioredoxin_domain"/>
</dbReference>
<accession>A0ABW3WLN6</accession>
<sequence length="448" mass="52083">MLKKLLITLFFIATVAQGQHIVKGTMAPIDETVSWVALYQLKGSKQIYIDNVTIENGTFSINIPENAPKGMYRLRFKMEASGNVNFIYNKENLDVKFDPNMPAETIEFSTSEDNKLYYSFLNQTAVLKQQLDAIQYRYFKLKTVEEKVDSRVLYKSTLLSYTATQQEFEEKSKDKLAYHFIKAGKKYYNETLFESAQEYLNSEKTHYFDYIDFTDVYLQNSTEITEYVLNYVFYFNVSEDPDVQFALHKSAIDNVMYRLEDNASLRAEVTTTLLFTFSQRENLRAMEYLMVNYYNKLPATLQNEVDIETILNNVRLAVGKNAPDFSWDENGASKSLYALNKAETYVLVFWSTSCSHCVVEVPELYEFLKDKPNIHVVDVALENDRLGYDVYKEKFLNWTNVLGLGKWENSIAKTYEIVSTPTYFILDANKKIIAKPEYVKDVKTYFGN</sequence>
<dbReference type="Gene3D" id="3.40.30.10">
    <property type="entry name" value="Glutaredoxin"/>
    <property type="match status" value="1"/>
</dbReference>
<keyword evidence="7" id="KW-1185">Reference proteome</keyword>
<comment type="caution">
    <text evidence="6">The sequence shown here is derived from an EMBL/GenBank/DDBJ whole genome shotgun (WGS) entry which is preliminary data.</text>
</comment>
<dbReference type="SUPFAM" id="SSF52833">
    <property type="entry name" value="Thioredoxin-like"/>
    <property type="match status" value="1"/>
</dbReference>
<keyword evidence="2" id="KW-0201">Cytochrome c-type biogenesis</keyword>
<evidence type="ECO:0000256" key="3">
    <source>
        <dbReference type="ARBA" id="ARBA00023157"/>
    </source>
</evidence>
<protein>
    <submittedName>
        <fullName evidence="6">Redoxin family protein</fullName>
    </submittedName>
</protein>
<evidence type="ECO:0000256" key="4">
    <source>
        <dbReference type="ARBA" id="ARBA00023284"/>
    </source>
</evidence>
<dbReference type="PANTHER" id="PTHR42852:SF6">
    <property type="entry name" value="THIOL:DISULFIDE INTERCHANGE PROTEIN DSBE"/>
    <property type="match status" value="1"/>
</dbReference>
<reference evidence="7" key="1">
    <citation type="journal article" date="2019" name="Int. J. Syst. Evol. Microbiol.">
        <title>The Global Catalogue of Microorganisms (GCM) 10K type strain sequencing project: providing services to taxonomists for standard genome sequencing and annotation.</title>
        <authorList>
            <consortium name="The Broad Institute Genomics Platform"/>
            <consortium name="The Broad Institute Genome Sequencing Center for Infectious Disease"/>
            <person name="Wu L."/>
            <person name="Ma J."/>
        </authorList>
    </citation>
    <scope>NUCLEOTIDE SEQUENCE [LARGE SCALE GENOMIC DNA]</scope>
    <source>
        <strain evidence="7">CCUG 62221</strain>
    </source>
</reference>